<dbReference type="EMBL" id="JANIBK010000014">
    <property type="protein sequence ID" value="MCQ8127735.1"/>
    <property type="molecule type" value="Genomic_DNA"/>
</dbReference>
<dbReference type="Proteomes" id="UP001524586">
    <property type="component" value="Unassembled WGS sequence"/>
</dbReference>
<gene>
    <name evidence="5" type="ORF">NP596_04605</name>
</gene>
<dbReference type="HAMAP" id="MF_02071">
    <property type="entry name" value="RlpA"/>
    <property type="match status" value="1"/>
</dbReference>
<feature type="non-terminal residue" evidence="5">
    <location>
        <position position="1"/>
    </location>
</feature>
<comment type="caution">
    <text evidence="5">The sequence shown here is derived from an EMBL/GenBank/DDBJ whole genome shotgun (WGS) entry which is preliminary data.</text>
</comment>
<dbReference type="PANTHER" id="PTHR34183:SF1">
    <property type="entry name" value="ENDOLYTIC PEPTIDOGLYCAN TRANSGLYCOSYLASE RLPA"/>
    <property type="match status" value="1"/>
</dbReference>
<evidence type="ECO:0000256" key="2">
    <source>
        <dbReference type="ARBA" id="ARBA00023316"/>
    </source>
</evidence>
<sequence>AGFVPEPRLPEFSRLAPYNKPYKVKGKTYTPLASAIGYKATGIASWYGGESGNRTASGARFRPRELTAAHKTLPIPSIVRVTHLKTGRSVNVLVNDRGPFKSNRLIDLSQGAAERIGMRGMAEVSVEYIGESVN</sequence>
<dbReference type="Gene3D" id="2.40.40.10">
    <property type="entry name" value="RlpA-like domain"/>
    <property type="match status" value="1"/>
</dbReference>
<name>A0ABT1U1Q9_9GAMM</name>
<proteinExistence type="inferred from homology"/>
<organism evidence="5 6">
    <name type="scientific">Methylomonas rivi</name>
    <dbReference type="NCBI Taxonomy" id="2952226"/>
    <lineage>
        <taxon>Bacteria</taxon>
        <taxon>Pseudomonadati</taxon>
        <taxon>Pseudomonadota</taxon>
        <taxon>Gammaproteobacteria</taxon>
        <taxon>Methylococcales</taxon>
        <taxon>Methylococcaceae</taxon>
        <taxon>Methylomonas</taxon>
    </lineage>
</organism>
<keyword evidence="2" id="KW-0961">Cell wall biogenesis/degradation</keyword>
<dbReference type="SUPFAM" id="SSF50685">
    <property type="entry name" value="Barwin-like endoglucanases"/>
    <property type="match status" value="1"/>
</dbReference>
<dbReference type="PANTHER" id="PTHR34183">
    <property type="entry name" value="ENDOLYTIC PEPTIDOGLYCAN TRANSGLYCOSYLASE RLPA"/>
    <property type="match status" value="1"/>
</dbReference>
<keyword evidence="1" id="KW-0456">Lyase</keyword>
<dbReference type="InterPro" id="IPR036908">
    <property type="entry name" value="RlpA-like_sf"/>
</dbReference>
<dbReference type="InterPro" id="IPR012997">
    <property type="entry name" value="RplA"/>
</dbReference>
<dbReference type="NCBIfam" id="TIGR00413">
    <property type="entry name" value="rlpA"/>
    <property type="match status" value="1"/>
</dbReference>
<keyword evidence="6" id="KW-1185">Reference proteome</keyword>
<dbReference type="Pfam" id="PF03330">
    <property type="entry name" value="DPBB_1"/>
    <property type="match status" value="1"/>
</dbReference>
<feature type="domain" description="RlpA-like protein double-psi beta-barrel" evidence="4">
    <location>
        <begin position="40"/>
        <end position="128"/>
    </location>
</feature>
<comment type="similarity">
    <text evidence="3">Belongs to the RlpA family.</text>
</comment>
<evidence type="ECO:0000256" key="1">
    <source>
        <dbReference type="ARBA" id="ARBA00023239"/>
    </source>
</evidence>
<evidence type="ECO:0000256" key="3">
    <source>
        <dbReference type="RuleBase" id="RU003495"/>
    </source>
</evidence>
<dbReference type="RefSeq" id="WP_256614087.1">
    <property type="nucleotide sequence ID" value="NZ_JANIBK010000014.1"/>
</dbReference>
<reference evidence="5 6" key="1">
    <citation type="submission" date="2022-07" db="EMBL/GenBank/DDBJ databases">
        <title>Methylomonas rivi sp. nov., Methylomonas rosea sp. nov., Methylomonas aureus sp. nov. and Methylomonas subterranea sp. nov., four novel methanotrophs isolated from a freshwater creek and the deep terrestrial subsurface.</title>
        <authorList>
            <person name="Abin C."/>
            <person name="Sankaranarayanan K."/>
            <person name="Garner C."/>
            <person name="Sindelar R."/>
            <person name="Kotary K."/>
            <person name="Garner R."/>
            <person name="Barclay S."/>
            <person name="Lawson P."/>
            <person name="Krumholz L."/>
        </authorList>
    </citation>
    <scope>NUCLEOTIDE SEQUENCE [LARGE SCALE GENOMIC DNA]</scope>
    <source>
        <strain evidence="5 6">WSC-6</strain>
    </source>
</reference>
<evidence type="ECO:0000313" key="6">
    <source>
        <dbReference type="Proteomes" id="UP001524586"/>
    </source>
</evidence>
<accession>A0ABT1U1Q9</accession>
<protein>
    <submittedName>
        <fullName evidence="5">Septal ring lytic transglycosylase RlpA family protein</fullName>
    </submittedName>
</protein>
<dbReference type="CDD" id="cd22268">
    <property type="entry name" value="DPBB_RlpA-like"/>
    <property type="match status" value="1"/>
</dbReference>
<evidence type="ECO:0000259" key="4">
    <source>
        <dbReference type="Pfam" id="PF03330"/>
    </source>
</evidence>
<dbReference type="InterPro" id="IPR009009">
    <property type="entry name" value="RlpA-like_DPBB"/>
</dbReference>
<evidence type="ECO:0000313" key="5">
    <source>
        <dbReference type="EMBL" id="MCQ8127735.1"/>
    </source>
</evidence>
<dbReference type="InterPro" id="IPR034718">
    <property type="entry name" value="RlpA"/>
</dbReference>